<keyword evidence="4" id="KW-1185">Reference proteome</keyword>
<comment type="caution">
    <text evidence="3">The sequence shown here is derived from an EMBL/GenBank/DDBJ whole genome shotgun (WGS) entry which is preliminary data.</text>
</comment>
<feature type="compositionally biased region" description="Polar residues" evidence="2">
    <location>
        <begin position="57"/>
        <end position="68"/>
    </location>
</feature>
<feature type="compositionally biased region" description="Basic and acidic residues" evidence="2">
    <location>
        <begin position="32"/>
        <end position="42"/>
    </location>
</feature>
<proteinExistence type="predicted"/>
<evidence type="ECO:0000256" key="1">
    <source>
        <dbReference type="SAM" id="Coils"/>
    </source>
</evidence>
<name>A0A250X0S4_9CHLO</name>
<keyword evidence="1" id="KW-0175">Coiled coil</keyword>
<organism evidence="3 4">
    <name type="scientific">Chlamydomonas eustigma</name>
    <dbReference type="NCBI Taxonomy" id="1157962"/>
    <lineage>
        <taxon>Eukaryota</taxon>
        <taxon>Viridiplantae</taxon>
        <taxon>Chlorophyta</taxon>
        <taxon>core chlorophytes</taxon>
        <taxon>Chlorophyceae</taxon>
        <taxon>CS clade</taxon>
        <taxon>Chlamydomonadales</taxon>
        <taxon>Chlamydomonadaceae</taxon>
        <taxon>Chlamydomonas</taxon>
    </lineage>
</organism>
<evidence type="ECO:0000313" key="4">
    <source>
        <dbReference type="Proteomes" id="UP000232323"/>
    </source>
</evidence>
<evidence type="ECO:0000313" key="3">
    <source>
        <dbReference type="EMBL" id="GAX76681.1"/>
    </source>
</evidence>
<accession>A0A250X0S4</accession>
<sequence length="297" mass="32652">MSLNIDDIRSYLLNFEAQKNEQNISIPTQPLAKEERTGEPDVKGVSWPPWQPPIPTGSPSVLKSSRPSTALARKGKPRLSAQAPKKKEAASTVASDMSRRPAGSLAASALITGAAEAGVTLPDEEVSLTLDQAPGDEPLPSIQTEAGRERLLQTPAFVIASHFISRGEPLSAVNRAEQLREQLKQAAVHQKKIVSEKMDVEHKLRQTSVAFAQASDENKVLRVKCDQLTDQVVALQRSLRDGKASMMAAQAFLSPRVRNVEAENLKRILRLEQQVENQQVEMDRLRAKLKQAGIDEY</sequence>
<reference evidence="3 4" key="1">
    <citation type="submission" date="2017-08" db="EMBL/GenBank/DDBJ databases">
        <title>Acidophilic green algal genome provides insights into adaptation to an acidic environment.</title>
        <authorList>
            <person name="Hirooka S."/>
            <person name="Hirose Y."/>
            <person name="Kanesaki Y."/>
            <person name="Higuchi S."/>
            <person name="Fujiwara T."/>
            <person name="Onuma R."/>
            <person name="Era A."/>
            <person name="Ohbayashi R."/>
            <person name="Uzuka A."/>
            <person name="Nozaki H."/>
            <person name="Yoshikawa H."/>
            <person name="Miyagishima S.Y."/>
        </authorList>
    </citation>
    <scope>NUCLEOTIDE SEQUENCE [LARGE SCALE GENOMIC DNA]</scope>
    <source>
        <strain evidence="3 4">NIES-2499</strain>
    </source>
</reference>
<protein>
    <submittedName>
        <fullName evidence="3">Uncharacterized protein</fullName>
    </submittedName>
</protein>
<feature type="coiled-coil region" evidence="1">
    <location>
        <begin position="268"/>
        <end position="295"/>
    </location>
</feature>
<dbReference type="EMBL" id="BEGY01000019">
    <property type="protein sequence ID" value="GAX76681.1"/>
    <property type="molecule type" value="Genomic_DNA"/>
</dbReference>
<gene>
    <name evidence="3" type="ORF">CEUSTIGMA_g4127.t1</name>
</gene>
<evidence type="ECO:0000256" key="2">
    <source>
        <dbReference type="SAM" id="MobiDB-lite"/>
    </source>
</evidence>
<dbReference type="AlphaFoldDB" id="A0A250X0S4"/>
<feature type="region of interest" description="Disordered" evidence="2">
    <location>
        <begin position="22"/>
        <end position="101"/>
    </location>
</feature>
<dbReference type="Proteomes" id="UP000232323">
    <property type="component" value="Unassembled WGS sequence"/>
</dbReference>